<protein>
    <submittedName>
        <fullName evidence="2">Uncharacterized protein</fullName>
    </submittedName>
</protein>
<name>A0ABP6UZ54_9PSEU</name>
<reference evidence="3" key="1">
    <citation type="journal article" date="2019" name="Int. J. Syst. Evol. Microbiol.">
        <title>The Global Catalogue of Microorganisms (GCM) 10K type strain sequencing project: providing services to taxonomists for standard genome sequencing and annotation.</title>
        <authorList>
            <consortium name="The Broad Institute Genomics Platform"/>
            <consortium name="The Broad Institute Genome Sequencing Center for Infectious Disease"/>
            <person name="Wu L."/>
            <person name="Ma J."/>
        </authorList>
    </citation>
    <scope>NUCLEOTIDE SEQUENCE [LARGE SCALE GENOMIC DNA]</scope>
    <source>
        <strain evidence="3">JCM 16898</strain>
    </source>
</reference>
<dbReference type="Proteomes" id="UP001500689">
    <property type="component" value="Unassembled WGS sequence"/>
</dbReference>
<evidence type="ECO:0000313" key="2">
    <source>
        <dbReference type="EMBL" id="GAA3523939.1"/>
    </source>
</evidence>
<organism evidence="2 3">
    <name type="scientific">Amycolatopsis ultiminotia</name>
    <dbReference type="NCBI Taxonomy" id="543629"/>
    <lineage>
        <taxon>Bacteria</taxon>
        <taxon>Bacillati</taxon>
        <taxon>Actinomycetota</taxon>
        <taxon>Actinomycetes</taxon>
        <taxon>Pseudonocardiales</taxon>
        <taxon>Pseudonocardiaceae</taxon>
        <taxon>Amycolatopsis</taxon>
    </lineage>
</organism>
<dbReference type="RefSeq" id="WP_344854371.1">
    <property type="nucleotide sequence ID" value="NZ_BAAAZN010000001.1"/>
</dbReference>
<evidence type="ECO:0000313" key="3">
    <source>
        <dbReference type="Proteomes" id="UP001500689"/>
    </source>
</evidence>
<gene>
    <name evidence="2" type="ORF">GCM10022222_02770</name>
</gene>
<comment type="caution">
    <text evidence="2">The sequence shown here is derived from an EMBL/GenBank/DDBJ whole genome shotgun (WGS) entry which is preliminary data.</text>
</comment>
<evidence type="ECO:0000256" key="1">
    <source>
        <dbReference type="SAM" id="MobiDB-lite"/>
    </source>
</evidence>
<dbReference type="EMBL" id="BAAAZN010000001">
    <property type="protein sequence ID" value="GAA3523939.1"/>
    <property type="molecule type" value="Genomic_DNA"/>
</dbReference>
<sequence length="116" mass="11301">MQEIGPFGTSGAPAGHASYTASIRTAGFDPTVTSPAGDPYGGSVDPNAPGGTPVLVAPGATTTITVTITPTGKPGTVVTGHLNVVTAPNQPTGTTGLPQAGTGEVLAALPYQYRVG</sequence>
<accession>A0ABP6UZ54</accession>
<proteinExistence type="predicted"/>
<feature type="region of interest" description="Disordered" evidence="1">
    <location>
        <begin position="27"/>
        <end position="52"/>
    </location>
</feature>
<keyword evidence="3" id="KW-1185">Reference proteome</keyword>